<evidence type="ECO:0000313" key="2">
    <source>
        <dbReference type="EnsemblMetazoa" id="PPA44666.1"/>
    </source>
</evidence>
<reference evidence="3" key="1">
    <citation type="journal article" date="2008" name="Nat. Genet.">
        <title>The Pristionchus pacificus genome provides a unique perspective on nematode lifestyle and parasitism.</title>
        <authorList>
            <person name="Dieterich C."/>
            <person name="Clifton S.W."/>
            <person name="Schuster L.N."/>
            <person name="Chinwalla A."/>
            <person name="Delehaunty K."/>
            <person name="Dinkelacker I."/>
            <person name="Fulton L."/>
            <person name="Fulton R."/>
            <person name="Godfrey J."/>
            <person name="Minx P."/>
            <person name="Mitreva M."/>
            <person name="Roeseler W."/>
            <person name="Tian H."/>
            <person name="Witte H."/>
            <person name="Yang S.P."/>
            <person name="Wilson R.K."/>
            <person name="Sommer R.J."/>
        </authorList>
    </citation>
    <scope>NUCLEOTIDE SEQUENCE [LARGE SCALE GENOMIC DNA]</scope>
    <source>
        <strain evidence="3">PS312</strain>
    </source>
</reference>
<evidence type="ECO:0000313" key="3">
    <source>
        <dbReference type="Proteomes" id="UP000005239"/>
    </source>
</evidence>
<name>A0A2A6CRH1_PRIPA</name>
<organism evidence="2 3">
    <name type="scientific">Pristionchus pacificus</name>
    <name type="common">Parasitic nematode worm</name>
    <dbReference type="NCBI Taxonomy" id="54126"/>
    <lineage>
        <taxon>Eukaryota</taxon>
        <taxon>Metazoa</taxon>
        <taxon>Ecdysozoa</taxon>
        <taxon>Nematoda</taxon>
        <taxon>Chromadorea</taxon>
        <taxon>Rhabditida</taxon>
        <taxon>Rhabditina</taxon>
        <taxon>Diplogasteromorpha</taxon>
        <taxon>Diplogasteroidea</taxon>
        <taxon>Neodiplogasteridae</taxon>
        <taxon>Pristionchus</taxon>
    </lineage>
</organism>
<feature type="region of interest" description="Disordered" evidence="1">
    <location>
        <begin position="199"/>
        <end position="218"/>
    </location>
</feature>
<reference evidence="2" key="2">
    <citation type="submission" date="2022-06" db="UniProtKB">
        <authorList>
            <consortium name="EnsemblMetazoa"/>
        </authorList>
    </citation>
    <scope>IDENTIFICATION</scope>
    <source>
        <strain evidence="2">PS312</strain>
    </source>
</reference>
<dbReference type="Proteomes" id="UP000005239">
    <property type="component" value="Unassembled WGS sequence"/>
</dbReference>
<dbReference type="AlphaFoldDB" id="A0A2A6CRH1"/>
<feature type="compositionally biased region" description="Low complexity" evidence="1">
    <location>
        <begin position="72"/>
        <end position="99"/>
    </location>
</feature>
<evidence type="ECO:0000256" key="1">
    <source>
        <dbReference type="SAM" id="MobiDB-lite"/>
    </source>
</evidence>
<proteinExistence type="predicted"/>
<gene>
    <name evidence="2" type="primary">WBGene00283035</name>
</gene>
<feature type="region of interest" description="Disordered" evidence="1">
    <location>
        <begin position="64"/>
        <end position="129"/>
    </location>
</feature>
<keyword evidence="3" id="KW-1185">Reference proteome</keyword>
<protein>
    <submittedName>
        <fullName evidence="2">Uncharacterized protein</fullName>
    </submittedName>
</protein>
<dbReference type="EnsemblMetazoa" id="PPA44666.1">
    <property type="protein sequence ID" value="PPA44666.1"/>
    <property type="gene ID" value="WBGene00283035"/>
</dbReference>
<accession>A0A2A6CRH1</accession>
<sequence>MVVATNYTDPHPSGRRRSRAVLQVAVIEQIGLVECHSTVREGEEGDQGKTNPIVLFSASYIPPLPPPPPLSSPHSPSLRPQQPVASSSPPLSLLRSFRVSPPPSEAGRSEARSGGLQYPSRDAARSGAPSTILARIDKRSWYDQPIVLATVLTDAPPAPSHQEQETDKVPYPGYSAYLVRTTVAGASVVPPPEGTALIRGSPSLSSRHRHRNRLNDSHRASSSAIFIGDFDGKERGIIEDIDSVEEGTIED</sequence>
<accession>A0A8R1UZJ4</accession>